<dbReference type="RefSeq" id="WP_103920124.1">
    <property type="nucleotide sequence ID" value="NZ_FMSV02000471.1"/>
</dbReference>
<keyword evidence="1" id="KW-0812">Transmembrane</keyword>
<keyword evidence="3" id="KW-1185">Reference proteome</keyword>
<accession>A0A1H6FBF7</accession>
<reference evidence="2 3" key="1">
    <citation type="submission" date="2016-10" db="EMBL/GenBank/DDBJ databases">
        <authorList>
            <person name="de Groot N.N."/>
        </authorList>
    </citation>
    <scope>NUCLEOTIDE SEQUENCE [LARGE SCALE GENOMIC DNA]</scope>
    <source>
        <strain evidence="2">MBHS1</strain>
    </source>
</reference>
<dbReference type="Proteomes" id="UP000236724">
    <property type="component" value="Unassembled WGS sequence"/>
</dbReference>
<proteinExistence type="predicted"/>
<gene>
    <name evidence="2" type="ORF">MBHS_02192</name>
</gene>
<organism evidence="2 3">
    <name type="scientific">Candidatus Venteria ishoeyi</name>
    <dbReference type="NCBI Taxonomy" id="1899563"/>
    <lineage>
        <taxon>Bacteria</taxon>
        <taxon>Pseudomonadati</taxon>
        <taxon>Pseudomonadota</taxon>
        <taxon>Gammaproteobacteria</taxon>
        <taxon>Thiotrichales</taxon>
        <taxon>Thiotrichaceae</taxon>
        <taxon>Venteria</taxon>
    </lineage>
</organism>
<keyword evidence="1" id="KW-1133">Transmembrane helix</keyword>
<sequence>MDMQLCERLQQARQQHVDEAAALLLETDSKLDAVNSQLQWLASADELLSLAPPPSAAAPFHHHTWYWPGLIALLCLTLVMLAWTLHPNNNPLRLQVQADNISLRLAQDWALDLSLPVAALHLQRAGEVSASIGSGSYKKLRISGQKLALKKLALSAGARLELKQSREGLHVFIKDGSLQGSVQLGAQARIELDGAGGQFAHELSTPPGMPPENLRFHSEIAEKQGKPVHLFLAGLSTWNLPGLLIRGLSFDYEYPLHSSQWVSSIYQGEGEFLETGRSFALQAHDRLYVEQVKSVRFAVSSLENDLMQVRFYGRVDQLRAGPDGFVRVHTPSWLEYFYHEKQLHLLWGALLFLWGLAWKLRKLTRRI</sequence>
<feature type="transmembrane region" description="Helical" evidence="1">
    <location>
        <begin position="343"/>
        <end position="360"/>
    </location>
</feature>
<name>A0A1H6FBF7_9GAMM</name>
<evidence type="ECO:0000313" key="3">
    <source>
        <dbReference type="Proteomes" id="UP000236724"/>
    </source>
</evidence>
<evidence type="ECO:0000256" key="1">
    <source>
        <dbReference type="SAM" id="Phobius"/>
    </source>
</evidence>
<dbReference type="EMBL" id="FMSV02000471">
    <property type="protein sequence ID" value="SEH06335.1"/>
    <property type="molecule type" value="Genomic_DNA"/>
</dbReference>
<dbReference type="AlphaFoldDB" id="A0A1H6FBF7"/>
<keyword evidence="1" id="KW-0472">Membrane</keyword>
<feature type="transmembrane region" description="Helical" evidence="1">
    <location>
        <begin position="65"/>
        <end position="85"/>
    </location>
</feature>
<protein>
    <submittedName>
        <fullName evidence="2">Uncharacterized protein</fullName>
    </submittedName>
</protein>
<evidence type="ECO:0000313" key="2">
    <source>
        <dbReference type="EMBL" id="SEH06335.1"/>
    </source>
</evidence>